<accession>A0A154W830</accession>
<dbReference type="EMBL" id="LPXN01000096">
    <property type="protein sequence ID" value="KZD09694.1"/>
    <property type="molecule type" value="Genomic_DNA"/>
</dbReference>
<evidence type="ECO:0000256" key="11">
    <source>
        <dbReference type="HAMAP-Rule" id="MF_00255"/>
    </source>
</evidence>
<dbReference type="InterPro" id="IPR015944">
    <property type="entry name" value="Gly-tRNA-synth_bsu"/>
</dbReference>
<dbReference type="STRING" id="580166.AUP43_07030"/>
<evidence type="ECO:0000259" key="12">
    <source>
        <dbReference type="Pfam" id="PF05746"/>
    </source>
</evidence>
<comment type="subcellular location">
    <subcellularLocation>
        <location evidence="1 11">Cytoplasm</location>
    </subcellularLocation>
</comment>
<evidence type="ECO:0000256" key="6">
    <source>
        <dbReference type="ARBA" id="ARBA00022741"/>
    </source>
</evidence>
<sequence>MAELLLEIFSEEIPARMQARAADDLKRLVTEAMTAAGLTFDSAAAYATPRRLALTVDGLPLTQPDVTEERRGPRVGSPAQALAGFMKANNLTSIEACEQRDTGKGVFYFLTVEKPGAETRDVLPGLLIEAIHKLPWPKSMVWGEGSFRWVRPIHSILCLFSGQELPGRLDLGGGREIMFADRTRGHRFLAPAELAIHNFEDYQAKLKAAKVILDPSERRAAILSQAEALAAKAGLALKRDDGLLDEVTGLVEWPVALMGRIDDAFMDVPPEVLTTSMRAHQKYFALETADGALAPHFIVVSNMQPADGGVAIVAGNERVLRARLSDAKFFWDQDRRQRLDSRLPALANITFHAKLGTLADKVARVRALAGHLATLIPGAEPATADRAAQLAKADLVTGMVGEFPELQGIMGRYYARQDGEGEAVAQAIADHYSPLGPSDRCPTAPNSVAVALADKLDTLVGFFAIDEKPTGSKDPYALRRAALGIIRLIVENGLRLPLSAIFAQAGAKPETVGDLMAFFADRLKVAMREQGVRHDLVSAVFALGNEDDLVRLLKRVEALAAFLASEDGANLLTAYRRAANIVAIEEKKDGRVYVGPASAGSEPAEAELHRVLGVTEERISQTLQAEDFAAAMGALAALRGPVDRFFETVTVNAEDAALRENRLKLLATIRDTMNRIADFSKVEG</sequence>
<dbReference type="OrthoDB" id="9775440at2"/>
<evidence type="ECO:0000256" key="4">
    <source>
        <dbReference type="ARBA" id="ARBA00022490"/>
    </source>
</evidence>
<evidence type="ECO:0000256" key="7">
    <source>
        <dbReference type="ARBA" id="ARBA00022840"/>
    </source>
</evidence>
<keyword evidence="5 11" id="KW-0436">Ligase</keyword>
<evidence type="ECO:0000256" key="10">
    <source>
        <dbReference type="ARBA" id="ARBA00047937"/>
    </source>
</evidence>
<dbReference type="AlphaFoldDB" id="A0A154W830"/>
<keyword evidence="8 11" id="KW-0648">Protein biosynthesis</keyword>
<dbReference type="NCBIfam" id="TIGR00211">
    <property type="entry name" value="glyS"/>
    <property type="match status" value="1"/>
</dbReference>
<dbReference type="GO" id="GO:0005524">
    <property type="term" value="F:ATP binding"/>
    <property type="evidence" value="ECO:0007669"/>
    <property type="project" value="UniProtKB-UniRule"/>
</dbReference>
<dbReference type="RefSeq" id="WP_067554704.1">
    <property type="nucleotide sequence ID" value="NZ_LPXN01000096.1"/>
</dbReference>
<name>A0A154W830_9PROT</name>
<evidence type="ECO:0000256" key="8">
    <source>
        <dbReference type="ARBA" id="ARBA00022917"/>
    </source>
</evidence>
<feature type="domain" description="DALR anticodon binding" evidence="12">
    <location>
        <begin position="572"/>
        <end position="675"/>
    </location>
</feature>
<dbReference type="GO" id="GO:0004814">
    <property type="term" value="F:arginine-tRNA ligase activity"/>
    <property type="evidence" value="ECO:0007669"/>
    <property type="project" value="InterPro"/>
</dbReference>
<evidence type="ECO:0000313" key="14">
    <source>
        <dbReference type="Proteomes" id="UP000076400"/>
    </source>
</evidence>
<gene>
    <name evidence="11" type="primary">glyS</name>
    <name evidence="13" type="ORF">AUP43_07030</name>
</gene>
<evidence type="ECO:0000256" key="1">
    <source>
        <dbReference type="ARBA" id="ARBA00004496"/>
    </source>
</evidence>
<dbReference type="GO" id="GO:0006426">
    <property type="term" value="P:glycyl-tRNA aminoacylation"/>
    <property type="evidence" value="ECO:0007669"/>
    <property type="project" value="UniProtKB-UniRule"/>
</dbReference>
<dbReference type="GO" id="GO:0004820">
    <property type="term" value="F:glycine-tRNA ligase activity"/>
    <property type="evidence" value="ECO:0007669"/>
    <property type="project" value="UniProtKB-UniRule"/>
</dbReference>
<dbReference type="SUPFAM" id="SSF109604">
    <property type="entry name" value="HD-domain/PDEase-like"/>
    <property type="match status" value="1"/>
</dbReference>
<dbReference type="EC" id="6.1.1.14" evidence="11"/>
<dbReference type="Pfam" id="PF05746">
    <property type="entry name" value="DALR_1"/>
    <property type="match status" value="1"/>
</dbReference>
<comment type="caution">
    <text evidence="13">The sequence shown here is derived from an EMBL/GenBank/DDBJ whole genome shotgun (WGS) entry which is preliminary data.</text>
</comment>
<dbReference type="PROSITE" id="PS50861">
    <property type="entry name" value="AA_TRNA_LIGASE_II_GLYAB"/>
    <property type="match status" value="1"/>
</dbReference>
<dbReference type="GO" id="GO:0006420">
    <property type="term" value="P:arginyl-tRNA aminoacylation"/>
    <property type="evidence" value="ECO:0007669"/>
    <property type="project" value="InterPro"/>
</dbReference>
<dbReference type="InterPro" id="IPR006194">
    <property type="entry name" value="Gly-tRNA-synth_heterodimer"/>
</dbReference>
<keyword evidence="4 11" id="KW-0963">Cytoplasm</keyword>
<dbReference type="Proteomes" id="UP000076400">
    <property type="component" value="Unassembled WGS sequence"/>
</dbReference>
<dbReference type="PANTHER" id="PTHR30075:SF2">
    <property type="entry name" value="GLYCINE--TRNA LIGASE, CHLOROPLASTIC_MITOCHONDRIAL 2"/>
    <property type="match status" value="1"/>
</dbReference>
<reference evidence="13 14" key="1">
    <citation type="submission" date="2015-12" db="EMBL/GenBank/DDBJ databases">
        <title>Genome sequence of Oceanibaculum pacificum MCCC 1A02656.</title>
        <authorList>
            <person name="Lu L."/>
            <person name="Lai Q."/>
            <person name="Shao Z."/>
            <person name="Qian P."/>
        </authorList>
    </citation>
    <scope>NUCLEOTIDE SEQUENCE [LARGE SCALE GENOMIC DNA]</scope>
    <source>
        <strain evidence="13 14">MCCC 1A02656</strain>
    </source>
</reference>
<keyword evidence="7 11" id="KW-0067">ATP-binding</keyword>
<dbReference type="PRINTS" id="PR01045">
    <property type="entry name" value="TRNASYNTHGB"/>
</dbReference>
<keyword evidence="14" id="KW-1185">Reference proteome</keyword>
<dbReference type="HAMAP" id="MF_00255">
    <property type="entry name" value="Gly_tRNA_synth_beta"/>
    <property type="match status" value="1"/>
</dbReference>
<dbReference type="GO" id="GO:0005829">
    <property type="term" value="C:cytosol"/>
    <property type="evidence" value="ECO:0007669"/>
    <property type="project" value="TreeGrafter"/>
</dbReference>
<dbReference type="PANTHER" id="PTHR30075">
    <property type="entry name" value="GLYCYL-TRNA SYNTHETASE"/>
    <property type="match status" value="1"/>
</dbReference>
<evidence type="ECO:0000256" key="3">
    <source>
        <dbReference type="ARBA" id="ARBA00011209"/>
    </source>
</evidence>
<organism evidence="13 14">
    <name type="scientific">Oceanibaculum pacificum</name>
    <dbReference type="NCBI Taxonomy" id="580166"/>
    <lineage>
        <taxon>Bacteria</taxon>
        <taxon>Pseudomonadati</taxon>
        <taxon>Pseudomonadota</taxon>
        <taxon>Alphaproteobacteria</taxon>
        <taxon>Rhodospirillales</taxon>
        <taxon>Oceanibaculaceae</taxon>
        <taxon>Oceanibaculum</taxon>
    </lineage>
</organism>
<evidence type="ECO:0000256" key="2">
    <source>
        <dbReference type="ARBA" id="ARBA00008226"/>
    </source>
</evidence>
<comment type="similarity">
    <text evidence="2 11">Belongs to the class-II aminoacyl-tRNA synthetase family.</text>
</comment>
<dbReference type="InterPro" id="IPR008909">
    <property type="entry name" value="DALR_anticod-bd"/>
</dbReference>
<evidence type="ECO:0000256" key="9">
    <source>
        <dbReference type="ARBA" id="ARBA00023146"/>
    </source>
</evidence>
<comment type="catalytic activity">
    <reaction evidence="10 11">
        <text>tRNA(Gly) + glycine + ATP = glycyl-tRNA(Gly) + AMP + diphosphate</text>
        <dbReference type="Rhea" id="RHEA:16013"/>
        <dbReference type="Rhea" id="RHEA-COMP:9664"/>
        <dbReference type="Rhea" id="RHEA-COMP:9683"/>
        <dbReference type="ChEBI" id="CHEBI:30616"/>
        <dbReference type="ChEBI" id="CHEBI:33019"/>
        <dbReference type="ChEBI" id="CHEBI:57305"/>
        <dbReference type="ChEBI" id="CHEBI:78442"/>
        <dbReference type="ChEBI" id="CHEBI:78522"/>
        <dbReference type="ChEBI" id="CHEBI:456215"/>
        <dbReference type="EC" id="6.1.1.14"/>
    </reaction>
</comment>
<proteinExistence type="inferred from homology"/>
<protein>
    <recommendedName>
        <fullName evidence="11">Glycine--tRNA ligase beta subunit</fullName>
        <ecNumber evidence="11">6.1.1.14</ecNumber>
    </recommendedName>
    <alternativeName>
        <fullName evidence="11">Glycyl-tRNA synthetase beta subunit</fullName>
        <shortName evidence="11">GlyRS</shortName>
    </alternativeName>
</protein>
<evidence type="ECO:0000256" key="5">
    <source>
        <dbReference type="ARBA" id="ARBA00022598"/>
    </source>
</evidence>
<keyword evidence="6 11" id="KW-0547">Nucleotide-binding</keyword>
<comment type="subunit">
    <text evidence="3 11">Tetramer of two alpha and two beta subunits.</text>
</comment>
<keyword evidence="9 11" id="KW-0030">Aminoacyl-tRNA synthetase</keyword>
<evidence type="ECO:0000313" key="13">
    <source>
        <dbReference type="EMBL" id="KZD09694.1"/>
    </source>
</evidence>
<dbReference type="Pfam" id="PF02092">
    <property type="entry name" value="tRNA_synt_2f"/>
    <property type="match status" value="1"/>
</dbReference>